<gene>
    <name evidence="5" type="ORF">HNQ77_002990</name>
</gene>
<comment type="caution">
    <text evidence="5">The sequence shown here is derived from an EMBL/GenBank/DDBJ whole genome shotgun (WGS) entry which is preliminary data.</text>
</comment>
<dbReference type="AlphaFoldDB" id="A0A841K450"/>
<proteinExistence type="predicted"/>
<accession>A0A841K450</accession>
<dbReference type="PROSITE" id="PS00211">
    <property type="entry name" value="ABC_TRANSPORTER_1"/>
    <property type="match status" value="1"/>
</dbReference>
<sequence>MSSSIKEGAISPSPETKLVVEHVSMIFARDGKSVPVLADIDLDVRRGEFLCIVGPSGCGKSTLLNLMGGFLPPTSGAIRIDGEIVRGPDPRRIFVFQERGVFPWLTVEGNIGFGLFKLSREERERRIAHYIQMVGLKGFEQAYPSELSGGMKQRLEVARALAVDPDVLFLDEPFGALDSITRLTMRGELLRIWETEGNTIIFVTHDIDEAVQLADRVAVMSSRPGRIQQIVDIDIPHPRDISSPRYLELRAGIYDQIGLAHRI</sequence>
<evidence type="ECO:0000256" key="2">
    <source>
        <dbReference type="ARBA" id="ARBA00022741"/>
    </source>
</evidence>
<dbReference type="InterPro" id="IPR003439">
    <property type="entry name" value="ABC_transporter-like_ATP-bd"/>
</dbReference>
<dbReference type="PANTHER" id="PTHR42788">
    <property type="entry name" value="TAURINE IMPORT ATP-BINDING PROTEIN-RELATED"/>
    <property type="match status" value="1"/>
</dbReference>
<dbReference type="RefSeq" id="WP_231581272.1">
    <property type="nucleotide sequence ID" value="NZ_JACHEK010000005.1"/>
</dbReference>
<dbReference type="Gene3D" id="3.40.50.300">
    <property type="entry name" value="P-loop containing nucleotide triphosphate hydrolases"/>
    <property type="match status" value="1"/>
</dbReference>
<dbReference type="GO" id="GO:0005524">
    <property type="term" value="F:ATP binding"/>
    <property type="evidence" value="ECO:0007669"/>
    <property type="project" value="UniProtKB-KW"/>
</dbReference>
<protein>
    <submittedName>
        <fullName evidence="5">ABC-type nitrate/sulfonate/bicarbonate transport system ATPase subunit</fullName>
    </submittedName>
</protein>
<evidence type="ECO:0000256" key="1">
    <source>
        <dbReference type="ARBA" id="ARBA00022448"/>
    </source>
</evidence>
<dbReference type="Proteomes" id="UP000538666">
    <property type="component" value="Unassembled WGS sequence"/>
</dbReference>
<reference evidence="5 6" key="1">
    <citation type="submission" date="2020-08" db="EMBL/GenBank/DDBJ databases">
        <title>Genomic Encyclopedia of Type Strains, Phase IV (KMG-IV): sequencing the most valuable type-strain genomes for metagenomic binning, comparative biology and taxonomic classification.</title>
        <authorList>
            <person name="Goeker M."/>
        </authorList>
    </citation>
    <scope>NUCLEOTIDE SEQUENCE [LARGE SCALE GENOMIC DNA]</scope>
    <source>
        <strain evidence="5 6">DSM 103733</strain>
    </source>
</reference>
<dbReference type="InterPro" id="IPR027417">
    <property type="entry name" value="P-loop_NTPase"/>
</dbReference>
<dbReference type="SUPFAM" id="SSF52540">
    <property type="entry name" value="P-loop containing nucleoside triphosphate hydrolases"/>
    <property type="match status" value="1"/>
</dbReference>
<dbReference type="PANTHER" id="PTHR42788:SF13">
    <property type="entry name" value="ALIPHATIC SULFONATES IMPORT ATP-BINDING PROTEIN SSUB"/>
    <property type="match status" value="1"/>
</dbReference>
<keyword evidence="1" id="KW-0813">Transport</keyword>
<dbReference type="EMBL" id="JACHEK010000005">
    <property type="protein sequence ID" value="MBB6145034.1"/>
    <property type="molecule type" value="Genomic_DNA"/>
</dbReference>
<keyword evidence="6" id="KW-1185">Reference proteome</keyword>
<dbReference type="GO" id="GO:0016887">
    <property type="term" value="F:ATP hydrolysis activity"/>
    <property type="evidence" value="ECO:0007669"/>
    <property type="project" value="InterPro"/>
</dbReference>
<evidence type="ECO:0000313" key="6">
    <source>
        <dbReference type="Proteomes" id="UP000538666"/>
    </source>
</evidence>
<dbReference type="PROSITE" id="PS50893">
    <property type="entry name" value="ABC_TRANSPORTER_2"/>
    <property type="match status" value="1"/>
</dbReference>
<dbReference type="CDD" id="cd03293">
    <property type="entry name" value="ABC_NrtD_SsuB_transporters"/>
    <property type="match status" value="1"/>
</dbReference>
<dbReference type="InterPro" id="IPR003593">
    <property type="entry name" value="AAA+_ATPase"/>
</dbReference>
<dbReference type="Pfam" id="PF00005">
    <property type="entry name" value="ABC_tran"/>
    <property type="match status" value="1"/>
</dbReference>
<keyword evidence="2" id="KW-0547">Nucleotide-binding</keyword>
<keyword evidence="3" id="KW-0067">ATP-binding</keyword>
<organism evidence="5 6">
    <name type="scientific">Silvibacterium bohemicum</name>
    <dbReference type="NCBI Taxonomy" id="1577686"/>
    <lineage>
        <taxon>Bacteria</taxon>
        <taxon>Pseudomonadati</taxon>
        <taxon>Acidobacteriota</taxon>
        <taxon>Terriglobia</taxon>
        <taxon>Terriglobales</taxon>
        <taxon>Acidobacteriaceae</taxon>
        <taxon>Silvibacterium</taxon>
    </lineage>
</organism>
<evidence type="ECO:0000313" key="5">
    <source>
        <dbReference type="EMBL" id="MBB6145034.1"/>
    </source>
</evidence>
<evidence type="ECO:0000259" key="4">
    <source>
        <dbReference type="PROSITE" id="PS50893"/>
    </source>
</evidence>
<dbReference type="InterPro" id="IPR050166">
    <property type="entry name" value="ABC_transporter_ATP-bind"/>
</dbReference>
<name>A0A841K450_9BACT</name>
<feature type="domain" description="ABC transporter" evidence="4">
    <location>
        <begin position="20"/>
        <end position="247"/>
    </location>
</feature>
<dbReference type="SMART" id="SM00382">
    <property type="entry name" value="AAA"/>
    <property type="match status" value="1"/>
</dbReference>
<dbReference type="InterPro" id="IPR017871">
    <property type="entry name" value="ABC_transporter-like_CS"/>
</dbReference>
<evidence type="ECO:0000256" key="3">
    <source>
        <dbReference type="ARBA" id="ARBA00022840"/>
    </source>
</evidence>